<keyword evidence="4" id="KW-1185">Reference proteome</keyword>
<feature type="domain" description="Protein kinase" evidence="2">
    <location>
        <begin position="321"/>
        <end position="638"/>
    </location>
</feature>
<dbReference type="SMART" id="SM00220">
    <property type="entry name" value="S_TKc"/>
    <property type="match status" value="1"/>
</dbReference>
<dbReference type="Pfam" id="PF00069">
    <property type="entry name" value="Pkinase"/>
    <property type="match status" value="1"/>
</dbReference>
<dbReference type="PROSITE" id="PS50011">
    <property type="entry name" value="PROTEIN_KINASE_DOM"/>
    <property type="match status" value="1"/>
</dbReference>
<accession>A0ABR4F9E3</accession>
<dbReference type="Proteomes" id="UP001600888">
    <property type="component" value="Unassembled WGS sequence"/>
</dbReference>
<feature type="region of interest" description="Disordered" evidence="1">
    <location>
        <begin position="1"/>
        <end position="25"/>
    </location>
</feature>
<feature type="compositionally biased region" description="Basic and acidic residues" evidence="1">
    <location>
        <begin position="243"/>
        <end position="255"/>
    </location>
</feature>
<dbReference type="EMBL" id="JBAWTH010000007">
    <property type="protein sequence ID" value="KAL2291319.1"/>
    <property type="molecule type" value="Genomic_DNA"/>
</dbReference>
<dbReference type="InterPro" id="IPR011009">
    <property type="entry name" value="Kinase-like_dom_sf"/>
</dbReference>
<dbReference type="PROSITE" id="PS00108">
    <property type="entry name" value="PROTEIN_KINASE_ST"/>
    <property type="match status" value="1"/>
</dbReference>
<dbReference type="EMBL" id="JBAWTH010000007">
    <property type="protein sequence ID" value="KAL2291318.1"/>
    <property type="molecule type" value="Genomic_DNA"/>
</dbReference>
<dbReference type="SUPFAM" id="SSF56112">
    <property type="entry name" value="Protein kinase-like (PK-like)"/>
    <property type="match status" value="1"/>
</dbReference>
<evidence type="ECO:0000259" key="2">
    <source>
        <dbReference type="PROSITE" id="PS50011"/>
    </source>
</evidence>
<dbReference type="PANTHER" id="PTHR24359">
    <property type="entry name" value="SERINE/THREONINE-PROTEIN KINASE SBK1"/>
    <property type="match status" value="1"/>
</dbReference>
<protein>
    <recommendedName>
        <fullName evidence="2">Protein kinase domain-containing protein</fullName>
    </recommendedName>
</protein>
<feature type="compositionally biased region" description="Polar residues" evidence="1">
    <location>
        <begin position="230"/>
        <end position="242"/>
    </location>
</feature>
<dbReference type="EMBL" id="JBAWTH010000007">
    <property type="protein sequence ID" value="KAL2291320.1"/>
    <property type="molecule type" value="Genomic_DNA"/>
</dbReference>
<gene>
    <name evidence="3" type="ORF">FJTKL_13933</name>
</gene>
<evidence type="ECO:0000313" key="4">
    <source>
        <dbReference type="Proteomes" id="UP001600888"/>
    </source>
</evidence>
<evidence type="ECO:0000256" key="1">
    <source>
        <dbReference type="SAM" id="MobiDB-lite"/>
    </source>
</evidence>
<feature type="compositionally biased region" description="Basic and acidic residues" evidence="1">
    <location>
        <begin position="1"/>
        <end position="19"/>
    </location>
</feature>
<evidence type="ECO:0000313" key="3">
    <source>
        <dbReference type="EMBL" id="KAL2291320.1"/>
    </source>
</evidence>
<proteinExistence type="predicted"/>
<organism evidence="3 4">
    <name type="scientific">Diaporthe vaccinii</name>
    <dbReference type="NCBI Taxonomy" id="105482"/>
    <lineage>
        <taxon>Eukaryota</taxon>
        <taxon>Fungi</taxon>
        <taxon>Dikarya</taxon>
        <taxon>Ascomycota</taxon>
        <taxon>Pezizomycotina</taxon>
        <taxon>Sordariomycetes</taxon>
        <taxon>Sordariomycetidae</taxon>
        <taxon>Diaporthales</taxon>
        <taxon>Diaporthaceae</taxon>
        <taxon>Diaporthe</taxon>
        <taxon>Diaporthe eres species complex</taxon>
    </lineage>
</organism>
<dbReference type="InterPro" id="IPR000719">
    <property type="entry name" value="Prot_kinase_dom"/>
</dbReference>
<reference evidence="3 4" key="1">
    <citation type="submission" date="2024-03" db="EMBL/GenBank/DDBJ databases">
        <title>A high-quality draft genome sequence of Diaporthe vaccinii, a causative agent of upright dieback and viscid rot disease in cranberry plants.</title>
        <authorList>
            <person name="Sarrasin M."/>
            <person name="Lang B.F."/>
            <person name="Burger G."/>
        </authorList>
    </citation>
    <scope>NUCLEOTIDE SEQUENCE [LARGE SCALE GENOMIC DNA]</scope>
    <source>
        <strain evidence="3 4">IS7</strain>
    </source>
</reference>
<dbReference type="InterPro" id="IPR008271">
    <property type="entry name" value="Ser/Thr_kinase_AS"/>
</dbReference>
<comment type="caution">
    <text evidence="3">The sequence shown here is derived from an EMBL/GenBank/DDBJ whole genome shotgun (WGS) entry which is preliminary data.</text>
</comment>
<feature type="region of interest" description="Disordered" evidence="1">
    <location>
        <begin position="226"/>
        <end position="255"/>
    </location>
</feature>
<name>A0ABR4F9E3_9PEZI</name>
<dbReference type="Gene3D" id="1.10.510.10">
    <property type="entry name" value="Transferase(Phosphotransferase) domain 1"/>
    <property type="match status" value="1"/>
</dbReference>
<dbReference type="PANTHER" id="PTHR24359:SF1">
    <property type="entry name" value="INHIBITOR OF NUCLEAR FACTOR KAPPA-B KINASE EPSILON SUBUNIT HOMOLOG 1-RELATED"/>
    <property type="match status" value="1"/>
</dbReference>
<sequence length="638" mass="71883">MRHLHVEPPSEVATEEKTEPYSQSEIDARLRSFQEQKEIDEAIAAENHAIHLDDLAVPKDRDIRILVRPLTRARSVSPGNLDSCEWLQLTAEVAEPKQPEQKVLAVTQTSRDIKFSVRIPGEKLENDTRPPLWCELYYDPASDNQIFLNRSGIPLFLSRVSQVPAASPSIEYTINPHTTKALIPGTWRIKVRNINVLDFRIVEKRPAILRSSLSLSASNESLTSLLNSSGKRTLTAEDTASSPDKRLRADESMVRSDARSDDGVVMFMRPGSATNPLVFPLPSGEKGKELMTTNGNPLLELEDGDVAEIPGAEVDVDEYTIKKIGPIASTSLSAVAMGEFSREPDSIITVKVLKTRLNQKTLATAKPQDAERNVIRQADIWLREFLNHEVLDHKSIPRLFGGDARYLSLYMEYIDARDLSARGAWQDPQTTFFLGNQQDSERILRDVAGALDYMHSRNMVHNDIKPGNILFNRDRGAVLCDYGMITDVHANQERIGGTPFYICPEFIGQKLRGQPADVWALGVTMLYVLGKIGLPDARGQKNHPRHLYWMIAYINTAPQHQRQLPNFDGRTAAQKMQVWLNDIHEAKMRLDQNNKVERLVAAMLVLNPKQRITMRQVMLELSRVSAEKEEQAVSLLHE</sequence>